<dbReference type="RefSeq" id="WP_354088158.1">
    <property type="nucleotide sequence ID" value="NZ_JBEPTF010000001.1"/>
</dbReference>
<protein>
    <submittedName>
        <fullName evidence="1">Uncharacterized protein</fullName>
    </submittedName>
</protein>
<sequence>MTPIYPPSADLAVEPKPRLDPAALQSEAALDAHDIALETWGERGWAAVARLCGFYRTMGMKGLDCPAEVRSPI</sequence>
<evidence type="ECO:0000313" key="1">
    <source>
        <dbReference type="EMBL" id="MET4683229.1"/>
    </source>
</evidence>
<reference evidence="1 2" key="1">
    <citation type="submission" date="2024-06" db="EMBL/GenBank/DDBJ databases">
        <title>Sorghum-associated microbial communities from plants grown in Nebraska, USA.</title>
        <authorList>
            <person name="Schachtman D."/>
        </authorList>
    </citation>
    <scope>NUCLEOTIDE SEQUENCE [LARGE SCALE GENOMIC DNA]</scope>
    <source>
        <strain evidence="1 2">2814</strain>
    </source>
</reference>
<comment type="caution">
    <text evidence="1">The sequence shown here is derived from an EMBL/GenBank/DDBJ whole genome shotgun (WGS) entry which is preliminary data.</text>
</comment>
<gene>
    <name evidence="1" type="ORF">ABIE19_001138</name>
</gene>
<accession>A0ABV2R9H2</accession>
<proteinExistence type="predicted"/>
<organism evidence="1 2">
    <name type="scientific">Brevundimonas faecalis</name>
    <dbReference type="NCBI Taxonomy" id="947378"/>
    <lineage>
        <taxon>Bacteria</taxon>
        <taxon>Pseudomonadati</taxon>
        <taxon>Pseudomonadota</taxon>
        <taxon>Alphaproteobacteria</taxon>
        <taxon>Caulobacterales</taxon>
        <taxon>Caulobacteraceae</taxon>
        <taxon>Brevundimonas</taxon>
    </lineage>
</organism>
<dbReference type="Proteomes" id="UP001549313">
    <property type="component" value="Unassembled WGS sequence"/>
</dbReference>
<dbReference type="EMBL" id="JBEPTF010000001">
    <property type="protein sequence ID" value="MET4683229.1"/>
    <property type="molecule type" value="Genomic_DNA"/>
</dbReference>
<keyword evidence="2" id="KW-1185">Reference proteome</keyword>
<name>A0ABV2R9H2_9CAUL</name>
<evidence type="ECO:0000313" key="2">
    <source>
        <dbReference type="Proteomes" id="UP001549313"/>
    </source>
</evidence>